<keyword evidence="3" id="KW-1185">Reference proteome</keyword>
<feature type="compositionally biased region" description="Low complexity" evidence="1">
    <location>
        <begin position="42"/>
        <end position="69"/>
    </location>
</feature>
<feature type="region of interest" description="Disordered" evidence="1">
    <location>
        <begin position="38"/>
        <end position="82"/>
    </location>
</feature>
<feature type="compositionally biased region" description="Polar residues" evidence="1">
    <location>
        <begin position="219"/>
        <end position="229"/>
    </location>
</feature>
<evidence type="ECO:0000313" key="2">
    <source>
        <dbReference type="EMBL" id="CAD2213077.1"/>
    </source>
</evidence>
<accession>A0A7G2C2Z2</accession>
<sequence length="268" mass="29959">MRLEIPVPLSNVDTVRDPGVVVTIEHCVRKERGRSHSRFRSLSRNSRNSSCASSTFSSSCPRSCSSRANSTDRDTVQSAETKTVEDITATEIGRVKLSLRALLSKHLYPKGEVISVPIVANTRCIANRLPIERHTEFLRRVSEDYDHVPDMCILGSLSFSIQLPVGERIPLWLQLPACHKRRRAEYERGLSGTEVDDILHAHYDIFETGSILKEVGWETKSTSTTPTKRNTGDKLRLSRSSESSGVNMVSDSDPSSADVTYIHRSTIF</sequence>
<organism evidence="2 3">
    <name type="scientific">Angomonas deanei</name>
    <dbReference type="NCBI Taxonomy" id="59799"/>
    <lineage>
        <taxon>Eukaryota</taxon>
        <taxon>Discoba</taxon>
        <taxon>Euglenozoa</taxon>
        <taxon>Kinetoplastea</taxon>
        <taxon>Metakinetoplastina</taxon>
        <taxon>Trypanosomatida</taxon>
        <taxon>Trypanosomatidae</taxon>
        <taxon>Strigomonadinae</taxon>
        <taxon>Angomonas</taxon>
    </lineage>
</organism>
<evidence type="ECO:0000256" key="1">
    <source>
        <dbReference type="SAM" id="MobiDB-lite"/>
    </source>
</evidence>
<reference evidence="2 3" key="1">
    <citation type="submission" date="2020-08" db="EMBL/GenBank/DDBJ databases">
        <authorList>
            <person name="Newling K."/>
            <person name="Davey J."/>
            <person name="Forrester S."/>
        </authorList>
    </citation>
    <scope>NUCLEOTIDE SEQUENCE [LARGE SCALE GENOMIC DNA]</scope>
    <source>
        <strain evidence="3">Crithidia deanei Carvalho (ATCC PRA-265)</strain>
    </source>
</reference>
<dbReference type="VEuPathDB" id="TriTrypDB:ADEAN_000051300"/>
<protein>
    <submittedName>
        <fullName evidence="2">Uncharacterized protein</fullName>
    </submittedName>
</protein>
<feature type="region of interest" description="Disordered" evidence="1">
    <location>
        <begin position="219"/>
        <end position="257"/>
    </location>
</feature>
<gene>
    <name evidence="2" type="ORF">ADEAN_000051300</name>
</gene>
<evidence type="ECO:0000313" key="3">
    <source>
        <dbReference type="Proteomes" id="UP000515908"/>
    </source>
</evidence>
<dbReference type="AlphaFoldDB" id="A0A7G2C2Z2"/>
<dbReference type="Proteomes" id="UP000515908">
    <property type="component" value="Chromosome 01"/>
</dbReference>
<name>A0A7G2C2Z2_9TRYP</name>
<feature type="compositionally biased region" description="Polar residues" evidence="1">
    <location>
        <begin position="238"/>
        <end position="257"/>
    </location>
</feature>
<proteinExistence type="predicted"/>
<dbReference type="EMBL" id="LR877145">
    <property type="protein sequence ID" value="CAD2213077.1"/>
    <property type="molecule type" value="Genomic_DNA"/>
</dbReference>